<evidence type="ECO:0000313" key="3">
    <source>
        <dbReference type="EMBL" id="TRY80518.1"/>
    </source>
</evidence>
<dbReference type="Gene3D" id="3.30.710.10">
    <property type="entry name" value="Potassium Channel Kv1.1, Chain A"/>
    <property type="match status" value="1"/>
</dbReference>
<dbReference type="AlphaFoldDB" id="A0A553PS55"/>
<comment type="caution">
    <text evidence="4">The sequence shown here is derived from an EMBL/GenBank/DDBJ whole genome shotgun (WGS) entry which is preliminary data.</text>
</comment>
<gene>
    <name evidence="4" type="ORF">TCAL_15533</name>
    <name evidence="3" type="ORF">TCAL_15535</name>
</gene>
<protein>
    <recommendedName>
        <fullName evidence="2">BTB domain-containing protein</fullName>
    </recommendedName>
</protein>
<dbReference type="InterPro" id="IPR011333">
    <property type="entry name" value="SKP1/BTB/POZ_sf"/>
</dbReference>
<proteinExistence type="predicted"/>
<feature type="region of interest" description="Disordered" evidence="1">
    <location>
        <begin position="138"/>
        <end position="157"/>
    </location>
</feature>
<accession>A0A553PS55</accession>
<feature type="domain" description="BTB" evidence="2">
    <location>
        <begin position="35"/>
        <end position="94"/>
    </location>
</feature>
<evidence type="ECO:0000256" key="1">
    <source>
        <dbReference type="SAM" id="MobiDB-lite"/>
    </source>
</evidence>
<dbReference type="SUPFAM" id="SSF54695">
    <property type="entry name" value="POZ domain"/>
    <property type="match status" value="1"/>
</dbReference>
<evidence type="ECO:0000313" key="5">
    <source>
        <dbReference type="Proteomes" id="UP000318571"/>
    </source>
</evidence>
<organism evidence="4 5">
    <name type="scientific">Tigriopus californicus</name>
    <name type="common">Marine copepod</name>
    <dbReference type="NCBI Taxonomy" id="6832"/>
    <lineage>
        <taxon>Eukaryota</taxon>
        <taxon>Metazoa</taxon>
        <taxon>Ecdysozoa</taxon>
        <taxon>Arthropoda</taxon>
        <taxon>Crustacea</taxon>
        <taxon>Multicrustacea</taxon>
        <taxon>Hexanauplia</taxon>
        <taxon>Copepoda</taxon>
        <taxon>Harpacticoida</taxon>
        <taxon>Harpacticidae</taxon>
        <taxon>Tigriopus</taxon>
    </lineage>
</organism>
<dbReference type="EMBL" id="VCGU01000001">
    <property type="protein sequence ID" value="TRY80520.1"/>
    <property type="molecule type" value="Genomic_DNA"/>
</dbReference>
<dbReference type="Proteomes" id="UP000318571">
    <property type="component" value="Chromosome 12"/>
</dbReference>
<dbReference type="PROSITE" id="PS50097">
    <property type="entry name" value="BTB"/>
    <property type="match status" value="1"/>
</dbReference>
<evidence type="ECO:0000313" key="4">
    <source>
        <dbReference type="EMBL" id="TRY80520.1"/>
    </source>
</evidence>
<sequence length="197" mass="21957">MASPQTATNLTSVQVRPDYQHYGLAIRNYIKGRKSDCVLVCGNRAFNLHRSVLYSSTGLIQGKFMRRSNRDPIVVEERFTGLIEQCLSVIYRGQGIFTCEQLPLFYRMATAIQLKLGVAYHSLHNPSDIPMSIFKPSTEAQENNEPTPAANCSGQNSDFQTSIDRPALARLDVNLGPGDPIAPRPSIHYEDLVPTLF</sequence>
<dbReference type="InterPro" id="IPR000210">
    <property type="entry name" value="BTB/POZ_dom"/>
</dbReference>
<dbReference type="Pfam" id="PF00651">
    <property type="entry name" value="BTB"/>
    <property type="match status" value="1"/>
</dbReference>
<reference evidence="4 5" key="1">
    <citation type="journal article" date="2018" name="Nat. Ecol. Evol.">
        <title>Genomic signatures of mitonuclear coevolution across populations of Tigriopus californicus.</title>
        <authorList>
            <person name="Barreto F.S."/>
            <person name="Watson E.T."/>
            <person name="Lima T.G."/>
            <person name="Willett C.S."/>
            <person name="Edmands S."/>
            <person name="Li W."/>
            <person name="Burton R.S."/>
        </authorList>
    </citation>
    <scope>NUCLEOTIDE SEQUENCE [LARGE SCALE GENOMIC DNA]</scope>
    <source>
        <strain evidence="4 5">San Diego</strain>
    </source>
</reference>
<keyword evidence="5" id="KW-1185">Reference proteome</keyword>
<dbReference type="EMBL" id="VCGU01000001">
    <property type="protein sequence ID" value="TRY80518.1"/>
    <property type="molecule type" value="Genomic_DNA"/>
</dbReference>
<reference evidence="4" key="2">
    <citation type="submission" date="2019-05" db="EMBL/GenBank/DDBJ databases">
        <authorList>
            <person name="Barreto F.S."/>
            <person name="Watson E.T."/>
            <person name="Lima T.G."/>
            <person name="Willett C.S."/>
            <person name="Edmands S."/>
            <person name="Li W."/>
            <person name="Burton R.S."/>
        </authorList>
    </citation>
    <scope>NUCLEOTIDE SEQUENCE</scope>
    <source>
        <strain evidence="4">San Diego</strain>
    </source>
</reference>
<name>A0A553PS55_TIGCA</name>
<evidence type="ECO:0000259" key="2">
    <source>
        <dbReference type="PROSITE" id="PS50097"/>
    </source>
</evidence>